<name>A0A7L5A3E0_9BACT</name>
<dbReference type="GO" id="GO:0004623">
    <property type="term" value="F:phospholipase A2 activity"/>
    <property type="evidence" value="ECO:0007669"/>
    <property type="project" value="TreeGrafter"/>
</dbReference>
<dbReference type="EMBL" id="VTWU01000007">
    <property type="protein sequence ID" value="KAA9327277.1"/>
    <property type="molecule type" value="Genomic_DNA"/>
</dbReference>
<dbReference type="PANTHER" id="PTHR10728">
    <property type="entry name" value="CYTOSOLIC PHOSPHOLIPASE A2"/>
    <property type="match status" value="1"/>
</dbReference>
<protein>
    <submittedName>
        <fullName evidence="1">Uncharacterized protein</fullName>
    </submittedName>
</protein>
<dbReference type="InterPro" id="IPR002641">
    <property type="entry name" value="PNPLA_dom"/>
</dbReference>
<sequence length="981" mass="107823">MHTLEDGKRAGTLPEKAKHWLSTHAAHAEDVLMREPRQLADMLDAMQAAVPFAHVLNKELAEVAARRTLLWPHTAPAAPAPTTGEPNPWERAREMNLLGLALSGGGIRSATHSLGILQALAERGWLAHFDYLSTVSGGGYIGSWLTAWIKRSGSVHQVQSRLNPAQAPNPRGEEVRPIRWLRSYSNYLSPEASILSTDAWTVGATWLRNALLNQLILALVLGGLLSLVWTLYRAWVSNLFLPTNSAQRLVVGLALTAVLMLAGGLLNGLHMRAGYNLDATAARGSRHSGWWFSLTLAMMALVGLMATYQGYFFQPLPFGHIGYWYVCGLATAMLVLVALVGRYHRCFFSRPVAGALAWALYVGAVLVSSFVAAYVGTGACVAVWHVLRNIHSPYVAFVVGPPLLVQVLSITAILRMALLGRNFPDERREWWGRFGAMTQQAALAWLVLAGGTLLAPVAVQWLSGEVRSAALWPATTAAWLALVGKGVQMAQSAATPSQPGAKGTGSWHDVVARTVPYVFLAGVLVLLACGVSAVLARLDTYWPTEHSTIRALISTVVLLALGALLASRIGVNEFSMHHFYKNRLMRAYLGASRRRPERRAHPFTGFDIRDDVKISSLRTQPAVTDPVAAPDLPYTGPLHILNTTLNVTRNGELAQQDRQAESFVFTPLYCGFDFSRDVPVAGKAGGVHRPEYGFRPTEHFAYADDNGPGLATALAISGAAANPNQGFHSSPVTAFLLTVFNVRLGWWMGNPHGTAYRQADPPTGLSYLLADLFGRAKPDDQYVNLSDGGHFDNLGLYELVRRRCRYIVVSDTEEDADYRFEALANAIRRCRVDFGVEISLAPEPLARRPTQEQALAHAVIGHIRYPDWHPDHPEAQGWLLYFKATLTGNESADVREYAGQNRTFPHETTADQFFSEPQFESYRRLGYCAARDILPAVDAGAVHDKAEWFRRVRRTLQGHDFLARQQHRHPAPHGHNGHHGH</sequence>
<proteinExistence type="predicted"/>
<reference evidence="1 2" key="1">
    <citation type="submission" date="2019-09" db="EMBL/GenBank/DDBJ databases">
        <title>Genome sequence of Hymenobacter sp. M3.</title>
        <authorList>
            <person name="Srinivasan S."/>
        </authorList>
    </citation>
    <scope>NUCLEOTIDE SEQUENCE [LARGE SCALE GENOMIC DNA]</scope>
    <source>
        <strain evidence="1 2">M3</strain>
    </source>
</reference>
<keyword evidence="2" id="KW-1185">Reference proteome</keyword>
<dbReference type="Proteomes" id="UP000326380">
    <property type="component" value="Unassembled WGS sequence"/>
</dbReference>
<dbReference type="AlphaFoldDB" id="A0A7L5A3E0"/>
<organism evidence="1 2">
    <name type="scientific">Hymenobacter busanensis</name>
    <dbReference type="NCBI Taxonomy" id="2607656"/>
    <lineage>
        <taxon>Bacteria</taxon>
        <taxon>Pseudomonadati</taxon>
        <taxon>Bacteroidota</taxon>
        <taxon>Cytophagia</taxon>
        <taxon>Cytophagales</taxon>
        <taxon>Hymenobacteraceae</taxon>
        <taxon>Hymenobacter</taxon>
    </lineage>
</organism>
<dbReference type="PANTHER" id="PTHR10728:SF40">
    <property type="entry name" value="PATATIN FAMILY PROTEIN"/>
    <property type="match status" value="1"/>
</dbReference>
<comment type="caution">
    <text evidence="1">The sequence shown here is derived from an EMBL/GenBank/DDBJ whole genome shotgun (WGS) entry which is preliminary data.</text>
</comment>
<dbReference type="InterPro" id="IPR016035">
    <property type="entry name" value="Acyl_Trfase/lysoPLipase"/>
</dbReference>
<dbReference type="Pfam" id="PF01734">
    <property type="entry name" value="Patatin"/>
    <property type="match status" value="1"/>
</dbReference>
<accession>A0A7L5A3E0</accession>
<dbReference type="Gene3D" id="3.40.1090.10">
    <property type="entry name" value="Cytosolic phospholipase A2 catalytic domain"/>
    <property type="match status" value="1"/>
</dbReference>
<evidence type="ECO:0000313" key="2">
    <source>
        <dbReference type="Proteomes" id="UP000326380"/>
    </source>
</evidence>
<gene>
    <name evidence="1" type="ORF">F0P96_17475</name>
</gene>
<evidence type="ECO:0000313" key="1">
    <source>
        <dbReference type="EMBL" id="KAA9327277.1"/>
    </source>
</evidence>
<dbReference type="GO" id="GO:0005829">
    <property type="term" value="C:cytosol"/>
    <property type="evidence" value="ECO:0007669"/>
    <property type="project" value="TreeGrafter"/>
</dbReference>
<dbReference type="GO" id="GO:0046475">
    <property type="term" value="P:glycerophospholipid catabolic process"/>
    <property type="evidence" value="ECO:0007669"/>
    <property type="project" value="TreeGrafter"/>
</dbReference>
<dbReference type="SUPFAM" id="SSF52151">
    <property type="entry name" value="FabD/lysophospholipase-like"/>
    <property type="match status" value="1"/>
</dbReference>